<dbReference type="Pfam" id="PF13439">
    <property type="entry name" value="Glyco_transf_4"/>
    <property type="match status" value="1"/>
</dbReference>
<comment type="caution">
    <text evidence="3">The sequence shown here is derived from an EMBL/GenBank/DDBJ whole genome shotgun (WGS) entry which is preliminary data.</text>
</comment>
<feature type="domain" description="Glycosyl transferase family 1" evidence="1">
    <location>
        <begin position="215"/>
        <end position="370"/>
    </location>
</feature>
<keyword evidence="4" id="KW-1185">Reference proteome</keyword>
<dbReference type="OrthoDB" id="9790710at2"/>
<dbReference type="InterPro" id="IPR050194">
    <property type="entry name" value="Glycosyltransferase_grp1"/>
</dbReference>
<name>A0A3N1VME6_9BACT</name>
<sequence length="404" mass="44178">MGAKLQNGCKAVNTGRTVLHVGKYFPPFKGGMENFVADLVRAQATWGPWRPVVLAHGRSGEDLEPWVRLVPTWGEVSHAPVSPGFPLALRSIIGRESPALLHLHLPNTSAFWALILPCARRLPWVVHWHADVVPSRIDRRLAALYRTYRPMEQAVLRRAAAIVATSPDYLAGSEPLRGHRAKCHVVPLGMDPERLPPVNELPMRRAQVLWGPGRPLRVLAVGRLSYYKGHDVLLRAAAQVPGCRVIIAGSGERRPALEKLMGALGVKHRVTLTGFLPDMDLWALMGSADVLCLPSLEKTEAFGVVLLEALRYGLPVVASDIPESGVGWVVRRASCGVLVPPGNAQALARALSHFSQDPLALKALRSRMGKGFPRQFHIRYVAERLERVYAAAVTPSSRGDGKIA</sequence>
<gene>
    <name evidence="3" type="ORF">EDC27_0491</name>
</gene>
<protein>
    <submittedName>
        <fullName evidence="3">Glycosyltransferase involved in cell wall biosynthesis</fullName>
    </submittedName>
</protein>
<dbReference type="EMBL" id="RJVA01000009">
    <property type="protein sequence ID" value="ROR03229.1"/>
    <property type="molecule type" value="Genomic_DNA"/>
</dbReference>
<dbReference type="SUPFAM" id="SSF53756">
    <property type="entry name" value="UDP-Glycosyltransferase/glycogen phosphorylase"/>
    <property type="match status" value="1"/>
</dbReference>
<evidence type="ECO:0000313" key="3">
    <source>
        <dbReference type="EMBL" id="ROR03229.1"/>
    </source>
</evidence>
<dbReference type="AlphaFoldDB" id="A0A3N1VME6"/>
<evidence type="ECO:0000259" key="1">
    <source>
        <dbReference type="Pfam" id="PF00534"/>
    </source>
</evidence>
<dbReference type="RefSeq" id="WP_148045658.1">
    <property type="nucleotide sequence ID" value="NZ_RJVA01000009.1"/>
</dbReference>
<evidence type="ECO:0000259" key="2">
    <source>
        <dbReference type="Pfam" id="PF13439"/>
    </source>
</evidence>
<dbReference type="Gene3D" id="3.40.50.2000">
    <property type="entry name" value="Glycogen Phosphorylase B"/>
    <property type="match status" value="2"/>
</dbReference>
<reference evidence="3 4" key="1">
    <citation type="submission" date="2018-11" db="EMBL/GenBank/DDBJ databases">
        <title>Genomic Encyclopedia of Type Strains, Phase IV (KMG-IV): sequencing the most valuable type-strain genomes for metagenomic binning, comparative biology and taxonomic classification.</title>
        <authorList>
            <person name="Goeker M."/>
        </authorList>
    </citation>
    <scope>NUCLEOTIDE SEQUENCE [LARGE SCALE GENOMIC DNA]</scope>
    <source>
        <strain evidence="3 4">DSM 22027</strain>
    </source>
</reference>
<dbReference type="Pfam" id="PF00534">
    <property type="entry name" value="Glycos_transf_1"/>
    <property type="match status" value="1"/>
</dbReference>
<feature type="domain" description="Glycosyltransferase subfamily 4-like N-terminal" evidence="2">
    <location>
        <begin position="30"/>
        <end position="194"/>
    </location>
</feature>
<keyword evidence="3" id="KW-0808">Transferase</keyword>
<dbReference type="InterPro" id="IPR028098">
    <property type="entry name" value="Glyco_trans_4-like_N"/>
</dbReference>
<dbReference type="PANTHER" id="PTHR45947:SF3">
    <property type="entry name" value="SULFOQUINOVOSYL TRANSFERASE SQD2"/>
    <property type="match status" value="1"/>
</dbReference>
<accession>A0A3N1VME6</accession>
<dbReference type="GO" id="GO:0016758">
    <property type="term" value="F:hexosyltransferase activity"/>
    <property type="evidence" value="ECO:0007669"/>
    <property type="project" value="TreeGrafter"/>
</dbReference>
<proteinExistence type="predicted"/>
<dbReference type="InterPro" id="IPR001296">
    <property type="entry name" value="Glyco_trans_1"/>
</dbReference>
<dbReference type="Proteomes" id="UP000276223">
    <property type="component" value="Unassembled WGS sequence"/>
</dbReference>
<dbReference type="PANTHER" id="PTHR45947">
    <property type="entry name" value="SULFOQUINOVOSYL TRANSFERASE SQD2"/>
    <property type="match status" value="1"/>
</dbReference>
<organism evidence="3 4">
    <name type="scientific">Desulfosoma caldarium</name>
    <dbReference type="NCBI Taxonomy" id="610254"/>
    <lineage>
        <taxon>Bacteria</taxon>
        <taxon>Pseudomonadati</taxon>
        <taxon>Thermodesulfobacteriota</taxon>
        <taxon>Syntrophobacteria</taxon>
        <taxon>Syntrophobacterales</taxon>
        <taxon>Syntrophobacteraceae</taxon>
        <taxon>Desulfosoma</taxon>
    </lineage>
</organism>
<evidence type="ECO:0000313" key="4">
    <source>
        <dbReference type="Proteomes" id="UP000276223"/>
    </source>
</evidence>